<dbReference type="Gene3D" id="3.40.50.1220">
    <property type="entry name" value="TPP-binding domain"/>
    <property type="match status" value="1"/>
</dbReference>
<dbReference type="SUPFAM" id="SSF52467">
    <property type="entry name" value="DHS-like NAD/FAD-binding domain"/>
    <property type="match status" value="1"/>
</dbReference>
<reference evidence="5" key="2">
    <citation type="submission" date="2021-01" db="EMBL/GenBank/DDBJ databases">
        <authorList>
            <person name="Corre E."/>
            <person name="Pelletier E."/>
            <person name="Niang G."/>
            <person name="Scheremetjew M."/>
            <person name="Finn R."/>
            <person name="Kale V."/>
            <person name="Holt S."/>
            <person name="Cochrane G."/>
            <person name="Meng A."/>
            <person name="Brown T."/>
            <person name="Cohen L."/>
        </authorList>
    </citation>
    <scope>NUCLEOTIDE SEQUENCE</scope>
    <source>
        <strain evidence="5">CCMP1205</strain>
    </source>
</reference>
<dbReference type="GO" id="GO:0070403">
    <property type="term" value="F:NAD+ binding"/>
    <property type="evidence" value="ECO:0007669"/>
    <property type="project" value="InterPro"/>
</dbReference>
<evidence type="ECO:0000259" key="4">
    <source>
        <dbReference type="PROSITE" id="PS50305"/>
    </source>
</evidence>
<dbReference type="EMBL" id="CP031051">
    <property type="protein sequence ID" value="QDZ25646.1"/>
    <property type="molecule type" value="Genomic_DNA"/>
</dbReference>
<keyword evidence="7" id="KW-1185">Reference proteome</keyword>
<dbReference type="OrthoDB" id="424302at2759"/>
<dbReference type="InterPro" id="IPR026591">
    <property type="entry name" value="Sirtuin_cat_small_dom_sf"/>
</dbReference>
<dbReference type="PANTHER" id="PTHR11085:SF10">
    <property type="entry name" value="NAD-DEPENDENT PROTEIN DEACYLASE SIRTUIN-5, MITOCHONDRIAL-RELATED"/>
    <property type="match status" value="1"/>
</dbReference>
<dbReference type="STRING" id="1764295.A0A5B8N039"/>
<dbReference type="InterPro" id="IPR029035">
    <property type="entry name" value="DHS-like_NAD/FAD-binding_dom"/>
</dbReference>
<gene>
    <name evidence="6" type="ORF">A3770_18p81640</name>
    <name evidence="5" type="ORF">CPRI1469_LOCUS5063</name>
</gene>
<dbReference type="GO" id="GO:0005634">
    <property type="term" value="C:nucleus"/>
    <property type="evidence" value="ECO:0007669"/>
    <property type="project" value="TreeGrafter"/>
</dbReference>
<protein>
    <submittedName>
        <fullName evidence="6">Histone deacetylase</fullName>
    </submittedName>
</protein>
<name>A0A5B8N039_9CHLO</name>
<keyword evidence="1" id="KW-0808">Transferase</keyword>
<evidence type="ECO:0000313" key="7">
    <source>
        <dbReference type="Proteomes" id="UP000316726"/>
    </source>
</evidence>
<proteinExistence type="predicted"/>
<dbReference type="InterPro" id="IPR050134">
    <property type="entry name" value="NAD-dep_sirtuin_deacylases"/>
</dbReference>
<dbReference type="PROSITE" id="PS50305">
    <property type="entry name" value="SIRTUIN"/>
    <property type="match status" value="1"/>
</dbReference>
<evidence type="ECO:0000256" key="1">
    <source>
        <dbReference type="ARBA" id="ARBA00022679"/>
    </source>
</evidence>
<dbReference type="Gene3D" id="3.30.1600.10">
    <property type="entry name" value="SIR2/SIRT2 'Small Domain"/>
    <property type="match status" value="1"/>
</dbReference>
<sequence>MGSGASKARTEEETFEEVARTLSKAKRITVFSGAGVSVSSGIPDFRSPGGIWTRFDPMVYCDYENFLDKPEMFWTMVKCLYQDIHFSLGGSREELERGELRSPRPNEAHSAVADLEALGKRVSVVTQNIDGLHSAAASKDVIELHGTDSSCTCMTCKEVVSREEVLKQIVEGGGFRRGSVTIVPRHGGGCGGVLKADVVLFGEALPTGAMMKATKAVMASTVVLVVGSSLNVAPANMLPTMVKYRPFGKLVVLNLDTSGKEQADLFLQGEATVVLPKLVQRMKELMTWNKSK</sequence>
<evidence type="ECO:0000256" key="3">
    <source>
        <dbReference type="PROSITE-ProRule" id="PRU00236"/>
    </source>
</evidence>
<dbReference type="EMBL" id="HBHL01007757">
    <property type="protein sequence ID" value="CAD9716207.1"/>
    <property type="molecule type" value="Transcribed_RNA"/>
</dbReference>
<accession>A0A5B8N039</accession>
<feature type="domain" description="Deacetylase sirtuin-type" evidence="4">
    <location>
        <begin position="8"/>
        <end position="288"/>
    </location>
</feature>
<dbReference type="Proteomes" id="UP000316726">
    <property type="component" value="Chromosome 18"/>
</dbReference>
<dbReference type="AlphaFoldDB" id="A0A5B8N039"/>
<dbReference type="GO" id="GO:0017136">
    <property type="term" value="F:histone deacetylase activity, NAD-dependent"/>
    <property type="evidence" value="ECO:0007669"/>
    <property type="project" value="TreeGrafter"/>
</dbReference>
<dbReference type="Pfam" id="PF02146">
    <property type="entry name" value="SIR2"/>
    <property type="match status" value="1"/>
</dbReference>
<dbReference type="CDD" id="cd01407">
    <property type="entry name" value="SIR2-fam"/>
    <property type="match status" value="1"/>
</dbReference>
<evidence type="ECO:0000313" key="6">
    <source>
        <dbReference type="EMBL" id="QDZ25646.1"/>
    </source>
</evidence>
<dbReference type="InterPro" id="IPR003000">
    <property type="entry name" value="Sirtuin"/>
</dbReference>
<evidence type="ECO:0000256" key="2">
    <source>
        <dbReference type="ARBA" id="ARBA00023027"/>
    </source>
</evidence>
<comment type="caution">
    <text evidence="3">Lacks conserved residue(s) required for the propagation of feature annotation.</text>
</comment>
<evidence type="ECO:0000313" key="5">
    <source>
        <dbReference type="EMBL" id="CAD9716207.1"/>
    </source>
</evidence>
<dbReference type="InterPro" id="IPR026590">
    <property type="entry name" value="Ssirtuin_cat_dom"/>
</dbReference>
<keyword evidence="2" id="KW-0520">NAD</keyword>
<dbReference type="PANTHER" id="PTHR11085">
    <property type="entry name" value="NAD-DEPENDENT PROTEIN DEACYLASE SIRTUIN-5, MITOCHONDRIAL-RELATED"/>
    <property type="match status" value="1"/>
</dbReference>
<organism evidence="6 7">
    <name type="scientific">Chloropicon primus</name>
    <dbReference type="NCBI Taxonomy" id="1764295"/>
    <lineage>
        <taxon>Eukaryota</taxon>
        <taxon>Viridiplantae</taxon>
        <taxon>Chlorophyta</taxon>
        <taxon>Chloropicophyceae</taxon>
        <taxon>Chloropicales</taxon>
        <taxon>Chloropicaceae</taxon>
        <taxon>Chloropicon</taxon>
    </lineage>
</organism>
<reference evidence="6 7" key="1">
    <citation type="submission" date="2018-07" db="EMBL/GenBank/DDBJ databases">
        <title>The complete nuclear genome of the prasinophyte Chloropicon primus (CCMP1205).</title>
        <authorList>
            <person name="Pombert J.-F."/>
            <person name="Otis C."/>
            <person name="Turmel M."/>
            <person name="Lemieux C."/>
        </authorList>
    </citation>
    <scope>NUCLEOTIDE SEQUENCE [LARGE SCALE GENOMIC DNA]</scope>
    <source>
        <strain evidence="6 7">CCMP1205</strain>
    </source>
</reference>